<evidence type="ECO:0000256" key="1">
    <source>
        <dbReference type="SAM" id="MobiDB-lite"/>
    </source>
</evidence>
<dbReference type="EMBL" id="JAGTTL010000025">
    <property type="protein sequence ID" value="KAK6302713.1"/>
    <property type="molecule type" value="Genomic_DNA"/>
</dbReference>
<dbReference type="Gene3D" id="1.10.10.10">
    <property type="entry name" value="Winged helix-like DNA-binding domain superfamily/Winged helix DNA-binding domain"/>
    <property type="match status" value="1"/>
</dbReference>
<comment type="caution">
    <text evidence="4">The sequence shown here is derived from an EMBL/GenBank/DDBJ whole genome shotgun (WGS) entry which is preliminary data.</text>
</comment>
<keyword evidence="2" id="KW-0472">Membrane</keyword>
<keyword evidence="2" id="KW-1133">Transmembrane helix</keyword>
<keyword evidence="5" id="KW-1185">Reference proteome</keyword>
<feature type="transmembrane region" description="Helical" evidence="2">
    <location>
        <begin position="173"/>
        <end position="194"/>
    </location>
</feature>
<dbReference type="AlphaFoldDB" id="A0AAN8L2V5"/>
<dbReference type="InterPro" id="IPR036388">
    <property type="entry name" value="WH-like_DNA-bd_sf"/>
</dbReference>
<evidence type="ECO:0000313" key="5">
    <source>
        <dbReference type="Proteomes" id="UP001356427"/>
    </source>
</evidence>
<feature type="region of interest" description="Disordered" evidence="1">
    <location>
        <begin position="140"/>
        <end position="161"/>
    </location>
</feature>
<evidence type="ECO:0000259" key="3">
    <source>
        <dbReference type="Pfam" id="PF25787"/>
    </source>
</evidence>
<dbReference type="Proteomes" id="UP001356427">
    <property type="component" value="Unassembled WGS sequence"/>
</dbReference>
<feature type="domain" description="Sleeping Beauty transposase HTH" evidence="3">
    <location>
        <begin position="1"/>
        <end position="35"/>
    </location>
</feature>
<dbReference type="Pfam" id="PF25787">
    <property type="entry name" value="HTH_SB"/>
    <property type="match status" value="1"/>
</dbReference>
<reference evidence="4 5" key="1">
    <citation type="submission" date="2021-04" db="EMBL/GenBank/DDBJ databases">
        <authorList>
            <person name="De Guttry C."/>
            <person name="Zahm M."/>
            <person name="Klopp C."/>
            <person name="Cabau C."/>
            <person name="Louis A."/>
            <person name="Berthelot C."/>
            <person name="Parey E."/>
            <person name="Roest Crollius H."/>
            <person name="Montfort J."/>
            <person name="Robinson-Rechavi M."/>
            <person name="Bucao C."/>
            <person name="Bouchez O."/>
            <person name="Gislard M."/>
            <person name="Lluch J."/>
            <person name="Milhes M."/>
            <person name="Lampietro C."/>
            <person name="Lopez Roques C."/>
            <person name="Donnadieu C."/>
            <person name="Braasch I."/>
            <person name="Desvignes T."/>
            <person name="Postlethwait J."/>
            <person name="Bobe J."/>
            <person name="Wedekind C."/>
            <person name="Guiguen Y."/>
        </authorList>
    </citation>
    <scope>NUCLEOTIDE SEQUENCE [LARGE SCALE GENOMIC DNA]</scope>
    <source>
        <strain evidence="4">Cs_M1</strain>
        <tissue evidence="4">Blood</tissue>
    </source>
</reference>
<evidence type="ECO:0000313" key="4">
    <source>
        <dbReference type="EMBL" id="KAK6302713.1"/>
    </source>
</evidence>
<sequence length="195" mass="20781">MAKTKELSKDVRDKIVDLHKAGMGYKTIAKQLGEKSYATAQNDLSLCLTCNDERCPDMETIYDSMTNDKLWTQSTAMSALLDCSLTSFPSSGKCVPCVEDRKVNIVCPKTPKDLKLDLEDGDGNSFSNTEATCPRLKAAGPVGQAGHNSGDGGLAGRPDTHASTLIPDGTGGIYKGATTAIVMSAAAFIFLNIFY</sequence>
<gene>
    <name evidence="4" type="ORF">J4Q44_G00270680</name>
</gene>
<evidence type="ECO:0000256" key="2">
    <source>
        <dbReference type="SAM" id="Phobius"/>
    </source>
</evidence>
<name>A0AAN8L2V5_9TELE</name>
<proteinExistence type="predicted"/>
<accession>A0AAN8L2V5</accession>
<protein>
    <recommendedName>
        <fullName evidence="3">Sleeping Beauty transposase HTH domain-containing protein</fullName>
    </recommendedName>
</protein>
<dbReference type="InterPro" id="IPR057667">
    <property type="entry name" value="HTH_SB"/>
</dbReference>
<organism evidence="4 5">
    <name type="scientific">Coregonus suidteri</name>
    <dbReference type="NCBI Taxonomy" id="861788"/>
    <lineage>
        <taxon>Eukaryota</taxon>
        <taxon>Metazoa</taxon>
        <taxon>Chordata</taxon>
        <taxon>Craniata</taxon>
        <taxon>Vertebrata</taxon>
        <taxon>Euteleostomi</taxon>
        <taxon>Actinopterygii</taxon>
        <taxon>Neopterygii</taxon>
        <taxon>Teleostei</taxon>
        <taxon>Protacanthopterygii</taxon>
        <taxon>Salmoniformes</taxon>
        <taxon>Salmonidae</taxon>
        <taxon>Coregoninae</taxon>
        <taxon>Coregonus</taxon>
    </lineage>
</organism>
<keyword evidence="2" id="KW-0812">Transmembrane</keyword>